<comment type="caution">
    <text evidence="1">The sequence shown here is derived from an EMBL/GenBank/DDBJ whole genome shotgun (WGS) entry which is preliminary data.</text>
</comment>
<reference evidence="1 2" key="1">
    <citation type="submission" date="2024-01" db="EMBL/GenBank/DDBJ databases">
        <title>Genome assemblies of Stephania.</title>
        <authorList>
            <person name="Yang L."/>
        </authorList>
    </citation>
    <scope>NUCLEOTIDE SEQUENCE [LARGE SCALE GENOMIC DNA]</scope>
    <source>
        <strain evidence="1">QJT</strain>
        <tissue evidence="1">Leaf</tissue>
    </source>
</reference>
<evidence type="ECO:0000313" key="1">
    <source>
        <dbReference type="EMBL" id="KAK9096375.1"/>
    </source>
</evidence>
<gene>
    <name evidence="1" type="ORF">Sjap_021872</name>
</gene>
<accession>A0AAP0HUI4</accession>
<protein>
    <submittedName>
        <fullName evidence="1">Uncharacterized protein</fullName>
    </submittedName>
</protein>
<dbReference type="Proteomes" id="UP001417504">
    <property type="component" value="Unassembled WGS sequence"/>
</dbReference>
<keyword evidence="2" id="KW-1185">Reference proteome</keyword>
<dbReference type="EMBL" id="JBBNAE010000009">
    <property type="protein sequence ID" value="KAK9096375.1"/>
    <property type="molecule type" value="Genomic_DNA"/>
</dbReference>
<dbReference type="AlphaFoldDB" id="A0AAP0HUI4"/>
<sequence>MDKGEGYFGHLTKIPNFHLHRHHNHHYRLRKKKVEKGRIERSSKKEGAERLRRRDKLKVSYFVIDFVGDINGVVEISLLLLLGCCWDVVGDD</sequence>
<proteinExistence type="predicted"/>
<evidence type="ECO:0000313" key="2">
    <source>
        <dbReference type="Proteomes" id="UP001417504"/>
    </source>
</evidence>
<name>A0AAP0HUI4_9MAGN</name>
<organism evidence="1 2">
    <name type="scientific">Stephania japonica</name>
    <dbReference type="NCBI Taxonomy" id="461633"/>
    <lineage>
        <taxon>Eukaryota</taxon>
        <taxon>Viridiplantae</taxon>
        <taxon>Streptophyta</taxon>
        <taxon>Embryophyta</taxon>
        <taxon>Tracheophyta</taxon>
        <taxon>Spermatophyta</taxon>
        <taxon>Magnoliopsida</taxon>
        <taxon>Ranunculales</taxon>
        <taxon>Menispermaceae</taxon>
        <taxon>Menispermoideae</taxon>
        <taxon>Cissampelideae</taxon>
        <taxon>Stephania</taxon>
    </lineage>
</organism>